<dbReference type="InterPro" id="IPR057929">
    <property type="entry name" value="RamC_N"/>
</dbReference>
<accession>A0A4R5YJE5</accession>
<dbReference type="PROSITE" id="PS50011">
    <property type="entry name" value="PROTEIN_KINASE_DOM"/>
    <property type="match status" value="1"/>
</dbReference>
<dbReference type="CDD" id="cd04791">
    <property type="entry name" value="LanC_SerThrkinase"/>
    <property type="match status" value="1"/>
</dbReference>
<dbReference type="Pfam" id="PF25816">
    <property type="entry name" value="RamC_N"/>
    <property type="match status" value="1"/>
</dbReference>
<organism evidence="2 3">
    <name type="scientific">Microbacterium oleivorans</name>
    <dbReference type="NCBI Taxonomy" id="273677"/>
    <lineage>
        <taxon>Bacteria</taxon>
        <taxon>Bacillati</taxon>
        <taxon>Actinomycetota</taxon>
        <taxon>Actinomycetes</taxon>
        <taxon>Micrococcales</taxon>
        <taxon>Microbacteriaceae</taxon>
        <taxon>Microbacterium</taxon>
    </lineage>
</organism>
<dbReference type="Gene3D" id="1.10.510.10">
    <property type="entry name" value="Transferase(Phosphotransferase) domain 1"/>
    <property type="match status" value="1"/>
</dbReference>
<dbReference type="GO" id="GO:0004672">
    <property type="term" value="F:protein kinase activity"/>
    <property type="evidence" value="ECO:0007669"/>
    <property type="project" value="InterPro"/>
</dbReference>
<dbReference type="InterPro" id="IPR000719">
    <property type="entry name" value="Prot_kinase_dom"/>
</dbReference>
<dbReference type="Pfam" id="PF00069">
    <property type="entry name" value="Pkinase"/>
    <property type="match status" value="1"/>
</dbReference>
<evidence type="ECO:0000313" key="2">
    <source>
        <dbReference type="EMBL" id="TDL45276.1"/>
    </source>
</evidence>
<dbReference type="RefSeq" id="WP_133398512.1">
    <property type="nucleotide sequence ID" value="NZ_SMZX01000001.1"/>
</dbReference>
<dbReference type="SMART" id="SM01260">
    <property type="entry name" value="LANC_like"/>
    <property type="match status" value="1"/>
</dbReference>
<protein>
    <recommendedName>
        <fullName evidence="1">Protein kinase domain-containing protein</fullName>
    </recommendedName>
</protein>
<dbReference type="SUPFAM" id="SSF158745">
    <property type="entry name" value="LanC-like"/>
    <property type="match status" value="1"/>
</dbReference>
<dbReference type="InterPro" id="IPR007822">
    <property type="entry name" value="LANC-like"/>
</dbReference>
<dbReference type="PANTHER" id="PTHR21310">
    <property type="entry name" value="AMINOGLYCOSIDE PHOSPHOTRANSFERASE-RELATED-RELATED"/>
    <property type="match status" value="1"/>
</dbReference>
<dbReference type="InterPro" id="IPR053524">
    <property type="entry name" value="Aerial_hyphae_peptide-synth"/>
</dbReference>
<sequence length="868" mass="93552">MTGGGVDPTHPLYATADTRFYDHPGVESTSSRYDVGGARPWRGWAKVEQTPWVHFGRTDSALPDQGWKVHVSATIATASEVLLTTAEYCHDENLSFKFLAHEGHLRAALAKDADRASAGKFITIYPTDDDALYACLTDLDVSLRGHAGPYILSDLRWREGPLYVRYGAFTLQWTRHDGARVPAIRDLARNVLVPDIRGVRFAVPPWASTPHFVQRQITELSSPPPAWFPQITGALHHSNAGGVYTATKDEAPVVIKEARPHTGITPDGKDAVARLRHEVSVLQALPTTVSAPGILDTFTLHGHEFAVMERMPGRPLSEVVVARNPLGHSLAAEPALADYGRWALSLGARVRDAVASLHRAGWTHGDLHPGNVLVSEDDEVSLIDFEMARAVGSPITPPFGVPGFVTHATEDAVERDQFAAACIELHVLLPLIPLLHLDTTKAEDLPLAASVTFSLPTSWAKDLTQRLRRGLSPTHTIKVVTPSPTPDEQVAAITRTLLSDATPERDDRLWPGDPRQFREHPAGLAHGGLGVATALRYAGVALSSAAERWLQRVLLTSEDQPLGLMDGLAGTIWGSRYMGWDDAAEASLERLLHADTSAMTHDLYGGLAGVGLVLLSESDARPELLQHASDALHTLDGLWSTGVGPERVRQRGGGLLGGATGTAVLAMALHERTQDAQYLHTARRAIDYDVRSLHRAKDGTVHVNEGWRSLPYLGWGSAGIGLAMARYIAVDHREDYAGLIDGIISAAYAPFTAQAGLFQGRSGLMLFLSEVSRQGHSSDLTLRALAHHRDALSLHVLRESDNVRIAGDGLLRASGDLATGAAGVAIALKNATNSPPFGLLFPSPDDVAPQRKEVTHAIPALAANSRAR</sequence>
<dbReference type="SMART" id="SM00220">
    <property type="entry name" value="S_TKc"/>
    <property type="match status" value="1"/>
</dbReference>
<dbReference type="Gene3D" id="1.50.10.20">
    <property type="match status" value="2"/>
</dbReference>
<dbReference type="GO" id="GO:0031179">
    <property type="term" value="P:peptide modification"/>
    <property type="evidence" value="ECO:0007669"/>
    <property type="project" value="InterPro"/>
</dbReference>
<reference evidence="2 3" key="1">
    <citation type="submission" date="2019-03" db="EMBL/GenBank/DDBJ databases">
        <title>Genome Sequencing and Assembly of Various Microbes Isolated from Partially Reclaimed Soil and Acid Mine Drainage (AMD) Site.</title>
        <authorList>
            <person name="Steinbock B."/>
            <person name="Bechtold R."/>
            <person name="Sevigny J.L."/>
            <person name="Thomas D."/>
            <person name="Cuthill L.R."/>
            <person name="Aveiro Johannsen E.J."/>
            <person name="Thomas K."/>
            <person name="Ghosh A."/>
        </authorList>
    </citation>
    <scope>NUCLEOTIDE SEQUENCE [LARGE SCALE GENOMIC DNA]</scope>
    <source>
        <strain evidence="2 3">F-B2</strain>
    </source>
</reference>
<dbReference type="InterPro" id="IPR058053">
    <property type="entry name" value="RamC_C"/>
</dbReference>
<dbReference type="AlphaFoldDB" id="A0A4R5YJE5"/>
<evidence type="ECO:0000259" key="1">
    <source>
        <dbReference type="PROSITE" id="PS50011"/>
    </source>
</evidence>
<gene>
    <name evidence="2" type="ORF">E2R54_02085</name>
</gene>
<feature type="domain" description="Protein kinase" evidence="1">
    <location>
        <begin position="229"/>
        <end position="578"/>
    </location>
</feature>
<dbReference type="EMBL" id="SMZX01000001">
    <property type="protein sequence ID" value="TDL45276.1"/>
    <property type="molecule type" value="Genomic_DNA"/>
</dbReference>
<dbReference type="PANTHER" id="PTHR21310:SF40">
    <property type="entry name" value="AMINOGLYCOSIDE PHOSPHOTRANSFERASE DOMAIN-CONTAINING PROTEIN-RELATED"/>
    <property type="match status" value="1"/>
</dbReference>
<evidence type="ECO:0000313" key="3">
    <source>
        <dbReference type="Proteomes" id="UP000295633"/>
    </source>
</evidence>
<dbReference type="InterPro" id="IPR051678">
    <property type="entry name" value="AGP_Transferase"/>
</dbReference>
<proteinExistence type="predicted"/>
<comment type="caution">
    <text evidence="2">The sequence shown here is derived from an EMBL/GenBank/DDBJ whole genome shotgun (WGS) entry which is preliminary data.</text>
</comment>
<dbReference type="GO" id="GO:0005524">
    <property type="term" value="F:ATP binding"/>
    <property type="evidence" value="ECO:0007669"/>
    <property type="project" value="InterPro"/>
</dbReference>
<dbReference type="InterPro" id="IPR011009">
    <property type="entry name" value="Kinase-like_dom_sf"/>
</dbReference>
<name>A0A4R5YJE5_9MICO</name>
<dbReference type="Proteomes" id="UP000295633">
    <property type="component" value="Unassembled WGS sequence"/>
</dbReference>
<dbReference type="SUPFAM" id="SSF56112">
    <property type="entry name" value="Protein kinase-like (PK-like)"/>
    <property type="match status" value="1"/>
</dbReference>
<dbReference type="NCBIfam" id="NF038151">
    <property type="entry name" value="lanthi_synth_III"/>
    <property type="match status" value="1"/>
</dbReference>